<accession>A0AAV4CMH9</accession>
<dbReference type="EMBL" id="BLXT01006630">
    <property type="protein sequence ID" value="GFO32503.1"/>
    <property type="molecule type" value="Genomic_DNA"/>
</dbReference>
<dbReference type="AlphaFoldDB" id="A0AAV4CMH9"/>
<evidence type="ECO:0000313" key="2">
    <source>
        <dbReference type="Proteomes" id="UP000735302"/>
    </source>
</evidence>
<dbReference type="Proteomes" id="UP000735302">
    <property type="component" value="Unassembled WGS sequence"/>
</dbReference>
<sequence>MARYSTILMEICTHQYFTVSFDLGLENARLDGRTTKCTGFASKEIVSGAGHPNIWFNCDLKGMNKFGDYYVASVSVMPPNTVQDFAPVASVIKFRSPVIYRHFEKCKFNEKFYFYIKLPGNSKTEAYLGIQTSDGKKYLHNVSINALKPVHNKVISDFQALRQARTPVVGLESRQKVACRSQGGFTSHCAIDAPQEASEGRIQCDVGFKLKEND</sequence>
<reference evidence="1 2" key="1">
    <citation type="journal article" date="2021" name="Elife">
        <title>Chloroplast acquisition without the gene transfer in kleptoplastic sea slugs, Plakobranchus ocellatus.</title>
        <authorList>
            <person name="Maeda T."/>
            <person name="Takahashi S."/>
            <person name="Yoshida T."/>
            <person name="Shimamura S."/>
            <person name="Takaki Y."/>
            <person name="Nagai Y."/>
            <person name="Toyoda A."/>
            <person name="Suzuki Y."/>
            <person name="Arimoto A."/>
            <person name="Ishii H."/>
            <person name="Satoh N."/>
            <person name="Nishiyama T."/>
            <person name="Hasebe M."/>
            <person name="Maruyama T."/>
            <person name="Minagawa J."/>
            <person name="Obokata J."/>
            <person name="Shigenobu S."/>
        </authorList>
    </citation>
    <scope>NUCLEOTIDE SEQUENCE [LARGE SCALE GENOMIC DNA]</scope>
</reference>
<evidence type="ECO:0000313" key="1">
    <source>
        <dbReference type="EMBL" id="GFO32503.1"/>
    </source>
</evidence>
<gene>
    <name evidence="1" type="ORF">PoB_005900800</name>
</gene>
<protein>
    <submittedName>
        <fullName evidence="1">Uncharacterized protein</fullName>
    </submittedName>
</protein>
<name>A0AAV4CMH9_9GAST</name>
<comment type="caution">
    <text evidence="1">The sequence shown here is derived from an EMBL/GenBank/DDBJ whole genome shotgun (WGS) entry which is preliminary data.</text>
</comment>
<keyword evidence="2" id="KW-1185">Reference proteome</keyword>
<organism evidence="1 2">
    <name type="scientific">Plakobranchus ocellatus</name>
    <dbReference type="NCBI Taxonomy" id="259542"/>
    <lineage>
        <taxon>Eukaryota</taxon>
        <taxon>Metazoa</taxon>
        <taxon>Spiralia</taxon>
        <taxon>Lophotrochozoa</taxon>
        <taxon>Mollusca</taxon>
        <taxon>Gastropoda</taxon>
        <taxon>Heterobranchia</taxon>
        <taxon>Euthyneura</taxon>
        <taxon>Panpulmonata</taxon>
        <taxon>Sacoglossa</taxon>
        <taxon>Placobranchoidea</taxon>
        <taxon>Plakobranchidae</taxon>
        <taxon>Plakobranchus</taxon>
    </lineage>
</organism>
<proteinExistence type="predicted"/>